<evidence type="ECO:0000313" key="2">
    <source>
        <dbReference type="EMBL" id="KAL3839179.1"/>
    </source>
</evidence>
<keyword evidence="1" id="KW-0472">Membrane</keyword>
<dbReference type="AlphaFoldDB" id="A0ABD3TPZ3"/>
<accession>A0ABD3TPZ3</accession>
<dbReference type="SUPFAM" id="SSF47095">
    <property type="entry name" value="HMG-box"/>
    <property type="match status" value="1"/>
</dbReference>
<gene>
    <name evidence="2" type="ORF">ACJIZ3_023770</name>
</gene>
<evidence type="ECO:0000256" key="1">
    <source>
        <dbReference type="SAM" id="Phobius"/>
    </source>
</evidence>
<keyword evidence="1" id="KW-0812">Transmembrane</keyword>
<dbReference type="InterPro" id="IPR036910">
    <property type="entry name" value="HMG_box_dom_sf"/>
</dbReference>
<keyword evidence="1" id="KW-1133">Transmembrane helix</keyword>
<dbReference type="Gene3D" id="1.10.30.10">
    <property type="entry name" value="High mobility group box domain"/>
    <property type="match status" value="1"/>
</dbReference>
<reference evidence="2 3" key="1">
    <citation type="submission" date="2024-12" db="EMBL/GenBank/DDBJ databases">
        <title>The unique morphological basis and parallel evolutionary history of personate flowers in Penstemon.</title>
        <authorList>
            <person name="Depatie T.H."/>
            <person name="Wessinger C.A."/>
        </authorList>
    </citation>
    <scope>NUCLEOTIDE SEQUENCE [LARGE SCALE GENOMIC DNA]</scope>
    <source>
        <strain evidence="2">WTNN_2</strain>
        <tissue evidence="2">Leaf</tissue>
    </source>
</reference>
<evidence type="ECO:0008006" key="4">
    <source>
        <dbReference type="Google" id="ProtNLM"/>
    </source>
</evidence>
<evidence type="ECO:0000313" key="3">
    <source>
        <dbReference type="Proteomes" id="UP001634393"/>
    </source>
</evidence>
<feature type="transmembrane region" description="Helical" evidence="1">
    <location>
        <begin position="79"/>
        <end position="99"/>
    </location>
</feature>
<keyword evidence="3" id="KW-1185">Reference proteome</keyword>
<protein>
    <recommendedName>
        <fullName evidence="4">HMG box domain-containing protein</fullName>
    </recommendedName>
</protein>
<sequence>MLSKRTKKLVVNSRNVREKSEEEKVKRPGYACIWFYKHKREKMKSANIDEENGLNTTGEKDLMEHIKDKYHSLSDKQELMFACMLLLKYYIYINYIYFFSITQYLGYNLHSYVIDMSI</sequence>
<dbReference type="Proteomes" id="UP001634393">
    <property type="component" value="Unassembled WGS sequence"/>
</dbReference>
<name>A0ABD3TPZ3_9LAMI</name>
<proteinExistence type="predicted"/>
<dbReference type="EMBL" id="JBJXBP010000003">
    <property type="protein sequence ID" value="KAL3839179.1"/>
    <property type="molecule type" value="Genomic_DNA"/>
</dbReference>
<organism evidence="2 3">
    <name type="scientific">Penstemon smallii</name>
    <dbReference type="NCBI Taxonomy" id="265156"/>
    <lineage>
        <taxon>Eukaryota</taxon>
        <taxon>Viridiplantae</taxon>
        <taxon>Streptophyta</taxon>
        <taxon>Embryophyta</taxon>
        <taxon>Tracheophyta</taxon>
        <taxon>Spermatophyta</taxon>
        <taxon>Magnoliopsida</taxon>
        <taxon>eudicotyledons</taxon>
        <taxon>Gunneridae</taxon>
        <taxon>Pentapetalae</taxon>
        <taxon>asterids</taxon>
        <taxon>lamiids</taxon>
        <taxon>Lamiales</taxon>
        <taxon>Plantaginaceae</taxon>
        <taxon>Cheloneae</taxon>
        <taxon>Penstemon</taxon>
    </lineage>
</organism>
<comment type="caution">
    <text evidence="2">The sequence shown here is derived from an EMBL/GenBank/DDBJ whole genome shotgun (WGS) entry which is preliminary data.</text>
</comment>